<evidence type="ECO:0000256" key="4">
    <source>
        <dbReference type="ARBA" id="ARBA00022723"/>
    </source>
</evidence>
<evidence type="ECO:0000256" key="12">
    <source>
        <dbReference type="ARBA" id="ARBA00023242"/>
    </source>
</evidence>
<dbReference type="OrthoDB" id="19182at2759"/>
<keyword evidence="7 18" id="KW-0347">Helicase</keyword>
<keyword evidence="13" id="KW-0863">Zinc-finger</keyword>
<feature type="region of interest" description="Disordered" evidence="14">
    <location>
        <begin position="659"/>
        <end position="680"/>
    </location>
</feature>
<feature type="domain" description="GATA-type" evidence="16">
    <location>
        <begin position="819"/>
        <end position="859"/>
    </location>
</feature>
<feature type="domain" description="RING-type" evidence="15">
    <location>
        <begin position="819"/>
        <end position="858"/>
    </location>
</feature>
<evidence type="ECO:0000256" key="9">
    <source>
        <dbReference type="ARBA" id="ARBA00023004"/>
    </source>
</evidence>
<dbReference type="GO" id="GO:0006139">
    <property type="term" value="P:nucleobase-containing compound metabolic process"/>
    <property type="evidence" value="ECO:0007669"/>
    <property type="project" value="InterPro"/>
</dbReference>
<feature type="compositionally biased region" description="Low complexity" evidence="14">
    <location>
        <begin position="740"/>
        <end position="753"/>
    </location>
</feature>
<evidence type="ECO:0000259" key="16">
    <source>
        <dbReference type="PROSITE" id="PS50114"/>
    </source>
</evidence>
<feature type="compositionally biased region" description="Low complexity" evidence="14">
    <location>
        <begin position="666"/>
        <end position="680"/>
    </location>
</feature>
<keyword evidence="5" id="KW-0547">Nucleotide-binding</keyword>
<dbReference type="STRING" id="5722.A2FEA7"/>
<evidence type="ECO:0000313" key="18">
    <source>
        <dbReference type="EMBL" id="EAX96747.1"/>
    </source>
</evidence>
<dbReference type="InterPro" id="IPR014013">
    <property type="entry name" value="Helic_SF1/SF2_ATP-bd_DinG/Rad3"/>
</dbReference>
<dbReference type="Proteomes" id="UP000001542">
    <property type="component" value="Unassembled WGS sequence"/>
</dbReference>
<dbReference type="InterPro" id="IPR045028">
    <property type="entry name" value="DinG/Rad3-like"/>
</dbReference>
<evidence type="ECO:0000256" key="5">
    <source>
        <dbReference type="ARBA" id="ARBA00022741"/>
    </source>
</evidence>
<comment type="cofactor">
    <cofactor evidence="1">
        <name>[4Fe-4S] cluster</name>
        <dbReference type="ChEBI" id="CHEBI:49883"/>
    </cofactor>
</comment>
<evidence type="ECO:0000256" key="1">
    <source>
        <dbReference type="ARBA" id="ARBA00001966"/>
    </source>
</evidence>
<dbReference type="CDD" id="cd18788">
    <property type="entry name" value="SF2_C_XPD"/>
    <property type="match status" value="1"/>
</dbReference>
<protein>
    <submittedName>
        <fullName evidence="18">Helicase, putative</fullName>
    </submittedName>
</protein>
<dbReference type="CDD" id="cd16449">
    <property type="entry name" value="RING-HC"/>
    <property type="match status" value="1"/>
</dbReference>
<keyword evidence="10" id="KW-0411">Iron-sulfur</keyword>
<evidence type="ECO:0000256" key="6">
    <source>
        <dbReference type="ARBA" id="ARBA00022801"/>
    </source>
</evidence>
<dbReference type="GO" id="GO:0034085">
    <property type="term" value="P:establishment of sister chromatid cohesion"/>
    <property type="evidence" value="ECO:0000318"/>
    <property type="project" value="GO_Central"/>
</dbReference>
<dbReference type="PANTHER" id="PTHR11472:SF41">
    <property type="entry name" value="ATP-DEPENDENT DNA HELICASE DDX11-RELATED"/>
    <property type="match status" value="1"/>
</dbReference>
<comment type="similarity">
    <text evidence="3">Belongs to the DEAD box helicase family. DEAH subfamily. DDX11/CHL1 sub-subfamily.</text>
</comment>
<comment type="subcellular location">
    <subcellularLocation>
        <location evidence="2">Nucleus</location>
    </subcellularLocation>
</comment>
<dbReference type="InterPro" id="IPR000679">
    <property type="entry name" value="Znf_GATA"/>
</dbReference>
<keyword evidence="13" id="KW-0862">Zinc</keyword>
<evidence type="ECO:0000256" key="11">
    <source>
        <dbReference type="ARBA" id="ARBA00023235"/>
    </source>
</evidence>
<dbReference type="InterPro" id="IPR006555">
    <property type="entry name" value="ATP-dep_Helicase_C"/>
</dbReference>
<dbReference type="EMBL" id="DS113745">
    <property type="protein sequence ID" value="EAX96747.1"/>
    <property type="molecule type" value="Genomic_DNA"/>
</dbReference>
<organism evidence="18 19">
    <name type="scientific">Trichomonas vaginalis (strain ATCC PRA-98 / G3)</name>
    <dbReference type="NCBI Taxonomy" id="412133"/>
    <lineage>
        <taxon>Eukaryota</taxon>
        <taxon>Metamonada</taxon>
        <taxon>Parabasalia</taxon>
        <taxon>Trichomonadida</taxon>
        <taxon>Trichomonadidae</taxon>
        <taxon>Trichomonas</taxon>
    </lineage>
</organism>
<dbReference type="FunCoup" id="A2FEA7">
    <property type="interactions" value="674"/>
</dbReference>
<dbReference type="InParanoid" id="A2FEA7"/>
<keyword evidence="11" id="KW-0413">Isomerase</keyword>
<dbReference type="NCBIfam" id="TIGR00604">
    <property type="entry name" value="rad3"/>
    <property type="match status" value="1"/>
</dbReference>
<dbReference type="RefSeq" id="XP_001309677.1">
    <property type="nucleotide sequence ID" value="XM_001309676.1"/>
</dbReference>
<dbReference type="GO" id="GO:0051536">
    <property type="term" value="F:iron-sulfur cluster binding"/>
    <property type="evidence" value="ECO:0007669"/>
    <property type="project" value="UniProtKB-KW"/>
</dbReference>
<dbReference type="GO" id="GO:0003678">
    <property type="term" value="F:DNA helicase activity"/>
    <property type="evidence" value="ECO:0000318"/>
    <property type="project" value="GO_Central"/>
</dbReference>
<reference evidence="18" key="1">
    <citation type="submission" date="2006-10" db="EMBL/GenBank/DDBJ databases">
        <authorList>
            <person name="Amadeo P."/>
            <person name="Zhao Q."/>
            <person name="Wortman J."/>
            <person name="Fraser-Liggett C."/>
            <person name="Carlton J."/>
        </authorList>
    </citation>
    <scope>NUCLEOTIDE SEQUENCE</scope>
    <source>
        <strain evidence="18">G3</strain>
    </source>
</reference>
<dbReference type="Gene3D" id="3.40.50.300">
    <property type="entry name" value="P-loop containing nucleotide triphosphate hydrolases"/>
    <property type="match status" value="2"/>
</dbReference>
<dbReference type="eggNOG" id="KOG1132">
    <property type="taxonomic scope" value="Eukaryota"/>
</dbReference>
<dbReference type="KEGG" id="tva:4754521"/>
<evidence type="ECO:0000259" key="15">
    <source>
        <dbReference type="PROSITE" id="PS50089"/>
    </source>
</evidence>
<dbReference type="PANTHER" id="PTHR11472">
    <property type="entry name" value="DNA REPAIR DEAD HELICASE RAD3/XP-D SUBFAMILY MEMBER"/>
    <property type="match status" value="1"/>
</dbReference>
<reference evidence="18" key="2">
    <citation type="journal article" date="2007" name="Science">
        <title>Draft genome sequence of the sexually transmitted pathogen Trichomonas vaginalis.</title>
        <authorList>
            <person name="Carlton J.M."/>
            <person name="Hirt R.P."/>
            <person name="Silva J.C."/>
            <person name="Delcher A.L."/>
            <person name="Schatz M."/>
            <person name="Zhao Q."/>
            <person name="Wortman J.R."/>
            <person name="Bidwell S.L."/>
            <person name="Alsmark U.C.M."/>
            <person name="Besteiro S."/>
            <person name="Sicheritz-Ponten T."/>
            <person name="Noel C.J."/>
            <person name="Dacks J.B."/>
            <person name="Foster P.G."/>
            <person name="Simillion C."/>
            <person name="Van de Peer Y."/>
            <person name="Miranda-Saavedra D."/>
            <person name="Barton G.J."/>
            <person name="Westrop G.D."/>
            <person name="Mueller S."/>
            <person name="Dessi D."/>
            <person name="Fiori P.L."/>
            <person name="Ren Q."/>
            <person name="Paulsen I."/>
            <person name="Zhang H."/>
            <person name="Bastida-Corcuera F.D."/>
            <person name="Simoes-Barbosa A."/>
            <person name="Brown M.T."/>
            <person name="Hayes R.D."/>
            <person name="Mukherjee M."/>
            <person name="Okumura C.Y."/>
            <person name="Schneider R."/>
            <person name="Smith A.J."/>
            <person name="Vanacova S."/>
            <person name="Villalvazo M."/>
            <person name="Haas B.J."/>
            <person name="Pertea M."/>
            <person name="Feldblyum T.V."/>
            <person name="Utterback T.R."/>
            <person name="Shu C.L."/>
            <person name="Osoegawa K."/>
            <person name="de Jong P.J."/>
            <person name="Hrdy I."/>
            <person name="Horvathova L."/>
            <person name="Zubacova Z."/>
            <person name="Dolezal P."/>
            <person name="Malik S.B."/>
            <person name="Logsdon J.M. Jr."/>
            <person name="Henze K."/>
            <person name="Gupta A."/>
            <person name="Wang C.C."/>
            <person name="Dunne R.L."/>
            <person name="Upcroft J.A."/>
            <person name="Upcroft P."/>
            <person name="White O."/>
            <person name="Salzberg S.L."/>
            <person name="Tang P."/>
            <person name="Chiu C.-H."/>
            <person name="Lee Y.-S."/>
            <person name="Embley T.M."/>
            <person name="Coombs G.H."/>
            <person name="Mottram J.C."/>
            <person name="Tachezy J."/>
            <person name="Fraser-Liggett C.M."/>
            <person name="Johnson P.J."/>
        </authorList>
    </citation>
    <scope>NUCLEOTIDE SEQUENCE [LARGE SCALE GENOMIC DNA]</scope>
    <source>
        <strain evidence="18">G3</strain>
    </source>
</reference>
<evidence type="ECO:0000256" key="10">
    <source>
        <dbReference type="ARBA" id="ARBA00023014"/>
    </source>
</evidence>
<evidence type="ECO:0000256" key="13">
    <source>
        <dbReference type="PROSITE-ProRule" id="PRU00094"/>
    </source>
</evidence>
<dbReference type="Pfam" id="PF06733">
    <property type="entry name" value="DEAD_2"/>
    <property type="match status" value="1"/>
</dbReference>
<dbReference type="PROSITE" id="PS51193">
    <property type="entry name" value="HELICASE_ATP_BIND_2"/>
    <property type="match status" value="1"/>
</dbReference>
<name>A2FEA7_TRIV3</name>
<gene>
    <name evidence="18" type="ORF">TVAG_288470</name>
</gene>
<keyword evidence="12" id="KW-0539">Nucleus</keyword>
<evidence type="ECO:0000259" key="17">
    <source>
        <dbReference type="PROSITE" id="PS51193"/>
    </source>
</evidence>
<evidence type="ECO:0000256" key="3">
    <source>
        <dbReference type="ARBA" id="ARBA00008435"/>
    </source>
</evidence>
<keyword evidence="9" id="KW-0408">Iron</keyword>
<keyword evidence="4" id="KW-0479">Metal-binding</keyword>
<feature type="compositionally biased region" description="Polar residues" evidence="14">
    <location>
        <begin position="721"/>
        <end position="731"/>
    </location>
</feature>
<dbReference type="PROSITE" id="PS50114">
    <property type="entry name" value="GATA_ZN_FINGER_2"/>
    <property type="match status" value="1"/>
</dbReference>
<feature type="compositionally biased region" description="Basic and acidic residues" evidence="14">
    <location>
        <begin position="754"/>
        <end position="773"/>
    </location>
</feature>
<keyword evidence="8" id="KW-0067">ATP-binding</keyword>
<dbReference type="GO" id="GO:0006355">
    <property type="term" value="P:regulation of DNA-templated transcription"/>
    <property type="evidence" value="ECO:0007669"/>
    <property type="project" value="InterPro"/>
</dbReference>
<dbReference type="InterPro" id="IPR010614">
    <property type="entry name" value="RAD3-like_helicase_DEAD"/>
</dbReference>
<sequence>MDKTIDACENGKFALLESPTGTGKTLSLLCSTLAWKEQTHYRCQIVYSSRTHSQLSNVIEELKKTRFKPRVAHIASRKMLCINHTINKYDNFLITRLCHNLRSKKQCPYGIDENLMSNSNEVLTACSDIEEYIENCANHMICPYFAAQINSEQADLILTPYTYIVDPNVRQFLPSTTLVGNVLIFDEAHNFADTCSEAYSAKIYFKSFNDAALTLMKIEPNRFSNATRNSKAKVNGNDLLSTRAILMNIFQKCDTLENTDYEYKTACESVSSSAKSVLYVKKTAEQLYAFFRDAGLTKENSRLVYSVLDLVVQKGDELQILNNEFGSMQSIMSFIDLIFPNATEAVEMFDSKFSILFTTNRTISIICFSPSIAMKKVADFLPKTMILTSGTLSPLSSLEDELEYKFPIKLECNHIVSPDNFLVAIANSGISGQRFNFTYQNRRGNNRLESELVDSVTDVFKVSPSGALLFFPSFSYMDEVSRSISSNASRVKRIYIEAKDAVKQATVLENYKRDAMKGAALLAVCRGRSSEGLDFVDDFARFVGVVGIPYPTFTDYTVELKREWLENKKPGKGLKWYTECAVRAVNQSIGRAIRHIDDYAAIVLFDERFTGLKDQLSKWMQQSIYVYDDWSTLTTEIDQFFRAKKEGFLMKRKGRSATQSQRTVTFSQSADSDDFSQSQMSQASQQESFFQLSQQSTIKKKEESKPKPLVYLKQNKKVEKSPSNNSLTELLSQRKDSERSSSNNSLSQLLSQRKSSDKPEKEKISRSKSDVVTEKPSLLTGLLTSGKKHKIESEPKPVSILKPKEKKEPSPPEEIKIVCVNCKEDKKKNLSKMHCGHYICSECKQFFKMLNMKCPICKK</sequence>
<dbReference type="SUPFAM" id="SSF52540">
    <property type="entry name" value="P-loop containing nucleoside triphosphate hydrolases"/>
    <property type="match status" value="1"/>
</dbReference>
<dbReference type="CDD" id="cd17970">
    <property type="entry name" value="DEAHc_FancJ"/>
    <property type="match status" value="1"/>
</dbReference>
<dbReference type="AlphaFoldDB" id="A2FEA7"/>
<proteinExistence type="inferred from homology"/>
<dbReference type="GO" id="GO:0043565">
    <property type="term" value="F:sequence-specific DNA binding"/>
    <property type="evidence" value="ECO:0007669"/>
    <property type="project" value="InterPro"/>
</dbReference>
<evidence type="ECO:0000256" key="14">
    <source>
        <dbReference type="SAM" id="MobiDB-lite"/>
    </source>
</evidence>
<evidence type="ECO:0000256" key="7">
    <source>
        <dbReference type="ARBA" id="ARBA00022806"/>
    </source>
</evidence>
<dbReference type="GO" id="GO:0005634">
    <property type="term" value="C:nucleus"/>
    <property type="evidence" value="ECO:0000318"/>
    <property type="project" value="GO_Central"/>
</dbReference>
<dbReference type="GO" id="GO:0008270">
    <property type="term" value="F:zinc ion binding"/>
    <property type="evidence" value="ECO:0007669"/>
    <property type="project" value="UniProtKB-KW"/>
</dbReference>
<feature type="domain" description="Helicase ATP-binding" evidence="17">
    <location>
        <begin position="1"/>
        <end position="256"/>
    </location>
</feature>
<dbReference type="SMR" id="A2FEA7"/>
<keyword evidence="19" id="KW-1185">Reference proteome</keyword>
<evidence type="ECO:0000256" key="2">
    <source>
        <dbReference type="ARBA" id="ARBA00004123"/>
    </source>
</evidence>
<evidence type="ECO:0000256" key="8">
    <source>
        <dbReference type="ARBA" id="ARBA00022840"/>
    </source>
</evidence>
<feature type="region of interest" description="Disordered" evidence="14">
    <location>
        <begin position="695"/>
        <end position="810"/>
    </location>
</feature>
<dbReference type="SMART" id="SM00488">
    <property type="entry name" value="DEXDc2"/>
    <property type="match status" value="1"/>
</dbReference>
<dbReference type="SMART" id="SM00491">
    <property type="entry name" value="HELICc2"/>
    <property type="match status" value="1"/>
</dbReference>
<dbReference type="VEuPathDB" id="TrichDB:TVAG_288470"/>
<dbReference type="Pfam" id="PF13307">
    <property type="entry name" value="Helicase_C_2"/>
    <property type="match status" value="1"/>
</dbReference>
<dbReference type="InterPro" id="IPR013020">
    <property type="entry name" value="Rad3/Chl1-like"/>
</dbReference>
<evidence type="ECO:0000313" key="19">
    <source>
        <dbReference type="Proteomes" id="UP000001542"/>
    </source>
</evidence>
<keyword evidence="6" id="KW-0378">Hydrolase</keyword>
<dbReference type="OMA" id="YNWYLRE"/>
<dbReference type="InterPro" id="IPR001841">
    <property type="entry name" value="Znf_RING"/>
</dbReference>
<dbReference type="PROSITE" id="PS50089">
    <property type="entry name" value="ZF_RING_2"/>
    <property type="match status" value="1"/>
</dbReference>
<dbReference type="InterPro" id="IPR006554">
    <property type="entry name" value="Helicase-like_DEXD_c2"/>
</dbReference>
<accession>A2FEA7</accession>
<dbReference type="GO" id="GO:0016818">
    <property type="term" value="F:hydrolase activity, acting on acid anhydrides, in phosphorus-containing anhydrides"/>
    <property type="evidence" value="ECO:0007669"/>
    <property type="project" value="InterPro"/>
</dbReference>
<dbReference type="GO" id="GO:0005524">
    <property type="term" value="F:ATP binding"/>
    <property type="evidence" value="ECO:0007669"/>
    <property type="project" value="UniProtKB-KW"/>
</dbReference>
<dbReference type="VEuPathDB" id="TrichDB:TVAGG3_0545850"/>
<dbReference type="InterPro" id="IPR027417">
    <property type="entry name" value="P-loop_NTPase"/>
</dbReference>